<reference evidence="2 3" key="1">
    <citation type="submission" date="2014-06" db="EMBL/GenBank/DDBJ databases">
        <title>Draft genome sequence of iron oxidizing acidophile Leptospirillum ferriphilum DSM14647.</title>
        <authorList>
            <person name="Cardenas J.P."/>
            <person name="Lazcano M."/>
            <person name="Ossandon F.J."/>
            <person name="Corbett M."/>
            <person name="Holmes D.S."/>
            <person name="Watkin E."/>
        </authorList>
    </citation>
    <scope>NUCLEOTIDE SEQUENCE [LARGE SCALE GENOMIC DNA]</scope>
    <source>
        <strain evidence="2 3">DSM 14647</strain>
    </source>
</reference>
<dbReference type="Proteomes" id="UP000029452">
    <property type="component" value="Unassembled WGS sequence"/>
</dbReference>
<organism evidence="2 3">
    <name type="scientific">Leptospirillum ferriphilum</name>
    <dbReference type="NCBI Taxonomy" id="178606"/>
    <lineage>
        <taxon>Bacteria</taxon>
        <taxon>Pseudomonadati</taxon>
        <taxon>Nitrospirota</taxon>
        <taxon>Nitrospiria</taxon>
        <taxon>Nitrospirales</taxon>
        <taxon>Nitrospiraceae</taxon>
        <taxon>Leptospirillum</taxon>
    </lineage>
</organism>
<keyword evidence="1" id="KW-0472">Membrane</keyword>
<evidence type="ECO:0000313" key="2">
    <source>
        <dbReference type="EMBL" id="KGA92818.1"/>
    </source>
</evidence>
<keyword evidence="1" id="KW-0812">Transmembrane</keyword>
<accession>A0A094W5S5</accession>
<name>A0A094W5S5_9BACT</name>
<sequence length="53" mass="6478">MKNTVGFRFFRTCFRGRREKHVFVMVLSFFFFPFWLLPKIPLSCLQARLFRGT</sequence>
<dbReference type="PATRIC" id="fig|178606.4.peg.2409"/>
<keyword evidence="1" id="KW-1133">Transmembrane helix</keyword>
<dbReference type="EMBL" id="JPGK01000011">
    <property type="protein sequence ID" value="KGA92818.1"/>
    <property type="molecule type" value="Genomic_DNA"/>
</dbReference>
<protein>
    <submittedName>
        <fullName evidence="2">Uncharacterized protein</fullName>
    </submittedName>
</protein>
<feature type="transmembrane region" description="Helical" evidence="1">
    <location>
        <begin position="21"/>
        <end position="38"/>
    </location>
</feature>
<evidence type="ECO:0000313" key="3">
    <source>
        <dbReference type="Proteomes" id="UP000029452"/>
    </source>
</evidence>
<gene>
    <name evidence="2" type="ORF">LptCag_1652</name>
</gene>
<dbReference type="AlphaFoldDB" id="A0A094W5S5"/>
<comment type="caution">
    <text evidence="2">The sequence shown here is derived from an EMBL/GenBank/DDBJ whole genome shotgun (WGS) entry which is preliminary data.</text>
</comment>
<proteinExistence type="predicted"/>
<evidence type="ECO:0000256" key="1">
    <source>
        <dbReference type="SAM" id="Phobius"/>
    </source>
</evidence>